<proteinExistence type="inferred from homology"/>
<comment type="subcellular location">
    <subcellularLocation>
        <location evidence="1">Membrane</location>
        <topology evidence="1">Multi-pass membrane protein</topology>
    </subcellularLocation>
</comment>
<accession>A0A9Q1E263</accession>
<gene>
    <name evidence="7" type="ORF">COCON_G00006230</name>
</gene>
<dbReference type="Proteomes" id="UP001152803">
    <property type="component" value="Unassembled WGS sequence"/>
</dbReference>
<dbReference type="Pfam" id="PF04103">
    <property type="entry name" value="CD20"/>
    <property type="match status" value="1"/>
</dbReference>
<dbReference type="AlphaFoldDB" id="A0A9Q1E263"/>
<dbReference type="GO" id="GO:0016020">
    <property type="term" value="C:membrane"/>
    <property type="evidence" value="ECO:0007669"/>
    <property type="project" value="UniProtKB-SubCell"/>
</dbReference>
<sequence>MVGVMNIVLDSVMAVYPDSIGVFSGIGFWGGSLYIISGALSVAASDKLNRCLVKGALVMNIFSAISAGIAVIIFSLDCVIDLRYYFCYDYDYDSESAYSTSTYICQMLRRVLKTRSNGITGVLLLLSILEFIISICVSAFACRAVCNCSSEQVIYIPTSNQLRSVAPVNFIPAPSTQEMPVPQILGQSVMGNKPEERPPAYATVGP</sequence>
<evidence type="ECO:0000256" key="4">
    <source>
        <dbReference type="ARBA" id="ARBA00022989"/>
    </source>
</evidence>
<feature type="transmembrane region" description="Helical" evidence="6">
    <location>
        <begin position="20"/>
        <end position="44"/>
    </location>
</feature>
<dbReference type="InterPro" id="IPR030417">
    <property type="entry name" value="MS4A"/>
</dbReference>
<evidence type="ECO:0000256" key="5">
    <source>
        <dbReference type="ARBA" id="ARBA00023136"/>
    </source>
</evidence>
<feature type="transmembrane region" description="Helical" evidence="6">
    <location>
        <begin position="119"/>
        <end position="141"/>
    </location>
</feature>
<evidence type="ECO:0000256" key="3">
    <source>
        <dbReference type="ARBA" id="ARBA00022692"/>
    </source>
</evidence>
<evidence type="ECO:0000256" key="6">
    <source>
        <dbReference type="SAM" id="Phobius"/>
    </source>
</evidence>
<dbReference type="OrthoDB" id="10071849at2759"/>
<dbReference type="PANTHER" id="PTHR23320:SF128">
    <property type="entry name" value="MEMBRANE-SPANNING 4-DOMAINS SUBFAMILY A MEMBER 4A"/>
    <property type="match status" value="1"/>
</dbReference>
<evidence type="ECO:0000256" key="2">
    <source>
        <dbReference type="ARBA" id="ARBA00009565"/>
    </source>
</evidence>
<organism evidence="7 8">
    <name type="scientific">Conger conger</name>
    <name type="common">Conger eel</name>
    <name type="synonym">Muraena conger</name>
    <dbReference type="NCBI Taxonomy" id="82655"/>
    <lineage>
        <taxon>Eukaryota</taxon>
        <taxon>Metazoa</taxon>
        <taxon>Chordata</taxon>
        <taxon>Craniata</taxon>
        <taxon>Vertebrata</taxon>
        <taxon>Euteleostomi</taxon>
        <taxon>Actinopterygii</taxon>
        <taxon>Neopterygii</taxon>
        <taxon>Teleostei</taxon>
        <taxon>Anguilliformes</taxon>
        <taxon>Congridae</taxon>
        <taxon>Conger</taxon>
    </lineage>
</organism>
<feature type="transmembrane region" description="Helical" evidence="6">
    <location>
        <begin position="56"/>
        <end position="76"/>
    </location>
</feature>
<keyword evidence="4 6" id="KW-1133">Transmembrane helix</keyword>
<protein>
    <submittedName>
        <fullName evidence="7">Uncharacterized protein</fullName>
    </submittedName>
</protein>
<keyword evidence="5 6" id="KW-0472">Membrane</keyword>
<dbReference type="EMBL" id="JAFJMO010000001">
    <property type="protein sequence ID" value="KAJ8287964.1"/>
    <property type="molecule type" value="Genomic_DNA"/>
</dbReference>
<comment type="caution">
    <text evidence="7">The sequence shown here is derived from an EMBL/GenBank/DDBJ whole genome shotgun (WGS) entry which is preliminary data.</text>
</comment>
<keyword evidence="3 6" id="KW-0812">Transmembrane</keyword>
<dbReference type="InterPro" id="IPR007237">
    <property type="entry name" value="CD20-like"/>
</dbReference>
<keyword evidence="8" id="KW-1185">Reference proteome</keyword>
<comment type="similarity">
    <text evidence="2">Belongs to the MS4A family.</text>
</comment>
<evidence type="ECO:0000256" key="1">
    <source>
        <dbReference type="ARBA" id="ARBA00004141"/>
    </source>
</evidence>
<name>A0A9Q1E263_CONCO</name>
<evidence type="ECO:0000313" key="7">
    <source>
        <dbReference type="EMBL" id="KAJ8287964.1"/>
    </source>
</evidence>
<reference evidence="7" key="1">
    <citation type="journal article" date="2023" name="Science">
        <title>Genome structures resolve the early diversification of teleost fishes.</title>
        <authorList>
            <person name="Parey E."/>
            <person name="Louis A."/>
            <person name="Montfort J."/>
            <person name="Bouchez O."/>
            <person name="Roques C."/>
            <person name="Iampietro C."/>
            <person name="Lluch J."/>
            <person name="Castinel A."/>
            <person name="Donnadieu C."/>
            <person name="Desvignes T."/>
            <person name="Floi Bucao C."/>
            <person name="Jouanno E."/>
            <person name="Wen M."/>
            <person name="Mejri S."/>
            <person name="Dirks R."/>
            <person name="Jansen H."/>
            <person name="Henkel C."/>
            <person name="Chen W.J."/>
            <person name="Zahm M."/>
            <person name="Cabau C."/>
            <person name="Klopp C."/>
            <person name="Thompson A.W."/>
            <person name="Robinson-Rechavi M."/>
            <person name="Braasch I."/>
            <person name="Lecointre G."/>
            <person name="Bobe J."/>
            <person name="Postlethwait J.H."/>
            <person name="Berthelot C."/>
            <person name="Roest Crollius H."/>
            <person name="Guiguen Y."/>
        </authorList>
    </citation>
    <scope>NUCLEOTIDE SEQUENCE</scope>
    <source>
        <strain evidence="7">Concon-B</strain>
    </source>
</reference>
<dbReference type="PANTHER" id="PTHR23320">
    <property type="entry name" value="MEMBRANE-SPANNING 4-DOMAINS SUBFAMILY A MS4A -RELATED"/>
    <property type="match status" value="1"/>
</dbReference>
<evidence type="ECO:0000313" key="8">
    <source>
        <dbReference type="Proteomes" id="UP001152803"/>
    </source>
</evidence>